<proteinExistence type="predicted"/>
<protein>
    <submittedName>
        <fullName evidence="2">Uncharacterized protein</fullName>
    </submittedName>
</protein>
<keyword evidence="1" id="KW-0472">Membrane</keyword>
<evidence type="ECO:0000313" key="2">
    <source>
        <dbReference type="EMBL" id="SUA76024.1"/>
    </source>
</evidence>
<dbReference type="Proteomes" id="UP000255467">
    <property type="component" value="Unassembled WGS sequence"/>
</dbReference>
<keyword evidence="1" id="KW-1133">Transmembrane helix</keyword>
<dbReference type="AlphaFoldDB" id="A0A378YFX5"/>
<organism evidence="2 3">
    <name type="scientific">Nocardia otitidiscaviarum</name>
    <dbReference type="NCBI Taxonomy" id="1823"/>
    <lineage>
        <taxon>Bacteria</taxon>
        <taxon>Bacillati</taxon>
        <taxon>Actinomycetota</taxon>
        <taxon>Actinomycetes</taxon>
        <taxon>Mycobacteriales</taxon>
        <taxon>Nocardiaceae</taxon>
        <taxon>Nocardia</taxon>
    </lineage>
</organism>
<name>A0A378YFX5_9NOCA</name>
<keyword evidence="1" id="KW-0812">Transmembrane</keyword>
<evidence type="ECO:0000313" key="3">
    <source>
        <dbReference type="Proteomes" id="UP000255467"/>
    </source>
</evidence>
<dbReference type="STRING" id="1406858.GCA_000710895_05385"/>
<gene>
    <name evidence="2" type="ORF">NCTC1934_02345</name>
</gene>
<evidence type="ECO:0000256" key="1">
    <source>
        <dbReference type="SAM" id="Phobius"/>
    </source>
</evidence>
<keyword evidence="3" id="KW-1185">Reference proteome</keyword>
<accession>A0A378YFX5</accession>
<dbReference type="RefSeq" id="WP_147287035.1">
    <property type="nucleotide sequence ID" value="NZ_UGRY01000002.1"/>
</dbReference>
<feature type="transmembrane region" description="Helical" evidence="1">
    <location>
        <begin position="12"/>
        <end position="33"/>
    </location>
</feature>
<reference evidence="2 3" key="1">
    <citation type="submission" date="2018-06" db="EMBL/GenBank/DDBJ databases">
        <authorList>
            <consortium name="Pathogen Informatics"/>
            <person name="Doyle S."/>
        </authorList>
    </citation>
    <scope>NUCLEOTIDE SEQUENCE [LARGE SCALE GENOMIC DNA]</scope>
    <source>
        <strain evidence="2 3">NCTC1934</strain>
    </source>
</reference>
<dbReference type="OrthoDB" id="3035096at2"/>
<dbReference type="EMBL" id="UGRY01000002">
    <property type="protein sequence ID" value="SUA76024.1"/>
    <property type="molecule type" value="Genomic_DNA"/>
</dbReference>
<sequence length="175" mass="18456">MSKPRNLTSHRRIVRTAGIVAGVIVLVVTTAYVSVQWIRLTEPAAPGASVTWTTAPDRPAHSVMFDDLLGKQLSDVERLLGISTGKITLTLAGPPVVVAVPDDGATDGLPPDQLTATAICASPEKSPPQTIYIGVTPTTRYDQDVSRQSPAHLSRLAELTGCDPKGFVGVAVYDS</sequence>